<feature type="transmembrane region" description="Helical" evidence="2">
    <location>
        <begin position="141"/>
        <end position="162"/>
    </location>
</feature>
<reference evidence="3" key="1">
    <citation type="submission" date="2020-12" db="EMBL/GenBank/DDBJ databases">
        <authorList>
            <person name="Iha C."/>
        </authorList>
    </citation>
    <scope>NUCLEOTIDE SEQUENCE</scope>
</reference>
<gene>
    <name evidence="3" type="ORF">OSTQU699_LOCUS5465</name>
</gene>
<feature type="region of interest" description="Disordered" evidence="1">
    <location>
        <begin position="1"/>
        <end position="42"/>
    </location>
</feature>
<feature type="transmembrane region" description="Helical" evidence="2">
    <location>
        <begin position="567"/>
        <end position="588"/>
    </location>
</feature>
<feature type="compositionally biased region" description="Low complexity" evidence="1">
    <location>
        <begin position="697"/>
        <end position="711"/>
    </location>
</feature>
<organism evidence="3 4">
    <name type="scientific">Ostreobium quekettii</name>
    <dbReference type="NCBI Taxonomy" id="121088"/>
    <lineage>
        <taxon>Eukaryota</taxon>
        <taxon>Viridiplantae</taxon>
        <taxon>Chlorophyta</taxon>
        <taxon>core chlorophytes</taxon>
        <taxon>Ulvophyceae</taxon>
        <taxon>TCBD clade</taxon>
        <taxon>Bryopsidales</taxon>
        <taxon>Ostreobineae</taxon>
        <taxon>Ostreobiaceae</taxon>
        <taxon>Ostreobium</taxon>
    </lineage>
</organism>
<feature type="transmembrane region" description="Helical" evidence="2">
    <location>
        <begin position="64"/>
        <end position="82"/>
    </location>
</feature>
<evidence type="ECO:0000256" key="1">
    <source>
        <dbReference type="SAM" id="MobiDB-lite"/>
    </source>
</evidence>
<keyword evidence="2" id="KW-1133">Transmembrane helix</keyword>
<feature type="transmembrane region" description="Helical" evidence="2">
    <location>
        <begin position="110"/>
        <end position="129"/>
    </location>
</feature>
<feature type="transmembrane region" description="Helical" evidence="2">
    <location>
        <begin position="608"/>
        <end position="632"/>
    </location>
</feature>
<sequence length="711" mass="78999">MARELPDVPEHSTGRHGGHWEPLEESSTFDSACDVSQGPQASGRKCALSRKNLSEGFEGHNRMFSLWLHVLTGVVVFVVVIVNDPIYDQISGTLTAAKIQIGVWEEINEYFGFFVFGLFAFGVLSLNIVNYRCWTARRRDGFVAVAIFCLMCMHGQIGATSLSPLLEEPTPGNVFVAASILICALVVDQFFVRQFLSPCWSSSDDPDCRTEAGTTQEEEQWSFVELLGMLCEGTKAVVMFYMGLAWGAVVCAWRLVGSARRLPQWTGHQFERVRHAARARWESVREDDSYLHSVWMISALGVSGVAIGFFSLTIPLGWAEAVKGYERHRDCLGRHKGLYQDLLLFAGYGDREYYYGRIFEGGETNDTAVESFYHELAEGAATASVHQGNDCKWPRYLNELYSVVDTRLEDGAHSGRDSRDPIWAFKDSTTGKFVLYVDATIRASGVSVWVGFAVAALFGIKSLLSVLARYKFLTQMLVQVLPSRLPNGRQRLKWGSVERALASRDSLDVRHTRCATWEELNDEYSLSSASLFLGVWVSTAVFQLILIGGLATWVLASLIAWRRLWALVEGLVPLLVVYVLLLLFDWLVKISGPLLDRAVFEDHQLRRPVLWALYTLVRSALGLAVGLLFALWRLLLLMVMGFVNFNRLDKLVLPLQLDQGHKSLFSMAMMNAMLQKDAEGSVATNGANSNEGGDTDSANVGEAASSSVSGV</sequence>
<feature type="transmembrane region" description="Helical" evidence="2">
    <location>
        <begin position="174"/>
        <end position="192"/>
    </location>
</feature>
<keyword evidence="4" id="KW-1185">Reference proteome</keyword>
<feature type="compositionally biased region" description="Polar residues" evidence="1">
    <location>
        <begin position="682"/>
        <end position="692"/>
    </location>
</feature>
<dbReference type="AlphaFoldDB" id="A0A8S1IYH3"/>
<feature type="transmembrane region" description="Helical" evidence="2">
    <location>
        <begin position="446"/>
        <end position="468"/>
    </location>
</feature>
<keyword evidence="2" id="KW-0472">Membrane</keyword>
<name>A0A8S1IYH3_9CHLO</name>
<keyword evidence="2" id="KW-0812">Transmembrane</keyword>
<dbReference type="Proteomes" id="UP000708148">
    <property type="component" value="Unassembled WGS sequence"/>
</dbReference>
<feature type="transmembrane region" description="Helical" evidence="2">
    <location>
        <begin position="531"/>
        <end position="555"/>
    </location>
</feature>
<evidence type="ECO:0000313" key="3">
    <source>
        <dbReference type="EMBL" id="CAD7700106.1"/>
    </source>
</evidence>
<accession>A0A8S1IYH3</accession>
<feature type="transmembrane region" description="Helical" evidence="2">
    <location>
        <begin position="294"/>
        <end position="319"/>
    </location>
</feature>
<comment type="caution">
    <text evidence="3">The sequence shown here is derived from an EMBL/GenBank/DDBJ whole genome shotgun (WGS) entry which is preliminary data.</text>
</comment>
<evidence type="ECO:0000313" key="4">
    <source>
        <dbReference type="Proteomes" id="UP000708148"/>
    </source>
</evidence>
<dbReference type="EMBL" id="CAJHUC010001177">
    <property type="protein sequence ID" value="CAD7700106.1"/>
    <property type="molecule type" value="Genomic_DNA"/>
</dbReference>
<feature type="transmembrane region" description="Helical" evidence="2">
    <location>
        <begin position="236"/>
        <end position="256"/>
    </location>
</feature>
<proteinExistence type="predicted"/>
<protein>
    <submittedName>
        <fullName evidence="3">Uncharacterized protein</fullName>
    </submittedName>
</protein>
<evidence type="ECO:0000256" key="2">
    <source>
        <dbReference type="SAM" id="Phobius"/>
    </source>
</evidence>
<feature type="compositionally biased region" description="Basic and acidic residues" evidence="1">
    <location>
        <begin position="1"/>
        <end position="22"/>
    </location>
</feature>
<feature type="region of interest" description="Disordered" evidence="1">
    <location>
        <begin position="682"/>
        <end position="711"/>
    </location>
</feature>